<dbReference type="Proteomes" id="UP000828941">
    <property type="component" value="Chromosome 5"/>
</dbReference>
<sequence length="288" mass="32787">MGCTNTKLKAEEEPIPEKIRPLLFSQVLSQKRFLKQDREDDDESSDSLREKDDKVVKPCSNPEETGSRKDQEKVVWLTVEQLSKVVPLPDSAFQTWEDDGSAEQEKKDKDKEMNVNDKDYGPEEFKDAKDKDQEQDLVKDAETDEFKDAEDKVEVETEEGNNAEKVHEEVDGQNEDDDSDDPSKLCSGSPSFRIYCQPQKNEEEKKSENPHKSRRNLVHHKSLSADSIQSAASRNSSEIVGSSTKRKHKHRKFRAVKSLLNVKSCYYPSCNCAGDPDRNRLVAAKAVH</sequence>
<keyword evidence="2" id="KW-1185">Reference proteome</keyword>
<protein>
    <submittedName>
        <fullName evidence="1">Uncharacterized protein</fullName>
    </submittedName>
</protein>
<organism evidence="1 2">
    <name type="scientific">Bauhinia variegata</name>
    <name type="common">Purple orchid tree</name>
    <name type="synonym">Phanera variegata</name>
    <dbReference type="NCBI Taxonomy" id="167791"/>
    <lineage>
        <taxon>Eukaryota</taxon>
        <taxon>Viridiplantae</taxon>
        <taxon>Streptophyta</taxon>
        <taxon>Embryophyta</taxon>
        <taxon>Tracheophyta</taxon>
        <taxon>Spermatophyta</taxon>
        <taxon>Magnoliopsida</taxon>
        <taxon>eudicotyledons</taxon>
        <taxon>Gunneridae</taxon>
        <taxon>Pentapetalae</taxon>
        <taxon>rosids</taxon>
        <taxon>fabids</taxon>
        <taxon>Fabales</taxon>
        <taxon>Fabaceae</taxon>
        <taxon>Cercidoideae</taxon>
        <taxon>Cercideae</taxon>
        <taxon>Bauhiniinae</taxon>
        <taxon>Bauhinia</taxon>
    </lineage>
</organism>
<reference evidence="1 2" key="1">
    <citation type="journal article" date="2022" name="DNA Res.">
        <title>Chromosomal-level genome assembly of the orchid tree Bauhinia variegata (Leguminosae; Cercidoideae) supports the allotetraploid origin hypothesis of Bauhinia.</title>
        <authorList>
            <person name="Zhong Y."/>
            <person name="Chen Y."/>
            <person name="Zheng D."/>
            <person name="Pang J."/>
            <person name="Liu Y."/>
            <person name="Luo S."/>
            <person name="Meng S."/>
            <person name="Qian L."/>
            <person name="Wei D."/>
            <person name="Dai S."/>
            <person name="Zhou R."/>
        </authorList>
    </citation>
    <scope>NUCLEOTIDE SEQUENCE [LARGE SCALE GENOMIC DNA]</scope>
    <source>
        <strain evidence="1">BV-YZ2020</strain>
    </source>
</reference>
<evidence type="ECO:0000313" key="1">
    <source>
        <dbReference type="EMBL" id="KAI4343572.1"/>
    </source>
</evidence>
<comment type="caution">
    <text evidence="1">The sequence shown here is derived from an EMBL/GenBank/DDBJ whole genome shotgun (WGS) entry which is preliminary data.</text>
</comment>
<accession>A0ACB9P3Y5</accession>
<name>A0ACB9P3Y5_BAUVA</name>
<proteinExistence type="predicted"/>
<dbReference type="EMBL" id="CM039430">
    <property type="protein sequence ID" value="KAI4343572.1"/>
    <property type="molecule type" value="Genomic_DNA"/>
</dbReference>
<gene>
    <name evidence="1" type="ORF">L6164_010906</name>
</gene>
<evidence type="ECO:0000313" key="2">
    <source>
        <dbReference type="Proteomes" id="UP000828941"/>
    </source>
</evidence>